<accession>A0ABW9ZW76</accession>
<keyword evidence="3" id="KW-1185">Reference proteome</keyword>
<organism evidence="2 3">
    <name type="scientific">Sediminibacterium roseum</name>
    <dbReference type="NCBI Taxonomy" id="1978412"/>
    <lineage>
        <taxon>Bacteria</taxon>
        <taxon>Pseudomonadati</taxon>
        <taxon>Bacteroidota</taxon>
        <taxon>Chitinophagia</taxon>
        <taxon>Chitinophagales</taxon>
        <taxon>Chitinophagaceae</taxon>
        <taxon>Sediminibacterium</taxon>
    </lineage>
</organism>
<evidence type="ECO:0000313" key="2">
    <source>
        <dbReference type="EMBL" id="NCI50775.1"/>
    </source>
</evidence>
<reference evidence="2 3" key="1">
    <citation type="submission" date="2020-01" db="EMBL/GenBank/DDBJ databases">
        <title>Genome analysis.</title>
        <authorList>
            <person name="Wu S."/>
            <person name="Wang G."/>
        </authorList>
    </citation>
    <scope>NUCLEOTIDE SEQUENCE [LARGE SCALE GENOMIC DNA]</scope>
    <source>
        <strain evidence="2 3">SYL130</strain>
    </source>
</reference>
<dbReference type="InterPro" id="IPR034660">
    <property type="entry name" value="DinB/YfiT-like"/>
</dbReference>
<dbReference type="RefSeq" id="WP_161819087.1">
    <property type="nucleotide sequence ID" value="NZ_JAACJS010000015.1"/>
</dbReference>
<dbReference type="Proteomes" id="UP000753802">
    <property type="component" value="Unassembled WGS sequence"/>
</dbReference>
<comment type="caution">
    <text evidence="2">The sequence shown here is derived from an EMBL/GenBank/DDBJ whole genome shotgun (WGS) entry which is preliminary data.</text>
</comment>
<dbReference type="SUPFAM" id="SSF109854">
    <property type="entry name" value="DinB/YfiT-like putative metalloenzymes"/>
    <property type="match status" value="1"/>
</dbReference>
<evidence type="ECO:0000313" key="3">
    <source>
        <dbReference type="Proteomes" id="UP000753802"/>
    </source>
</evidence>
<gene>
    <name evidence="2" type="ORF">GWC95_12625</name>
</gene>
<name>A0ABW9ZW76_9BACT</name>
<feature type="domain" description="DinB-like" evidence="1">
    <location>
        <begin position="9"/>
        <end position="159"/>
    </location>
</feature>
<dbReference type="Pfam" id="PF12867">
    <property type="entry name" value="DinB_2"/>
    <property type="match status" value="1"/>
</dbReference>
<protein>
    <submittedName>
        <fullName evidence="2">DinB family protein</fullName>
    </submittedName>
</protein>
<evidence type="ECO:0000259" key="1">
    <source>
        <dbReference type="Pfam" id="PF12867"/>
    </source>
</evidence>
<dbReference type="EMBL" id="JAACJS010000015">
    <property type="protein sequence ID" value="NCI50775.1"/>
    <property type="molecule type" value="Genomic_DNA"/>
</dbReference>
<sequence>MKDQILAALSTNTTAFLAAVQQFTQEQFNQVPFEGSWTAGQVAQHILKAETGMPAVWKGESIATDRPVDEKAGILNHIFLDFTTQLKSPDFILPTGEPKNKTEIYEALKSNRAAIESLAAEIDLERTYTAFSMPKLGTLTGIEAITFIMAHSTRHAQQLNRIYAALHKD</sequence>
<dbReference type="InterPro" id="IPR024775">
    <property type="entry name" value="DinB-like"/>
</dbReference>
<proteinExistence type="predicted"/>
<dbReference type="Gene3D" id="1.20.120.450">
    <property type="entry name" value="dinb family like domain"/>
    <property type="match status" value="1"/>
</dbReference>